<keyword evidence="10 12" id="KW-0704">Schiff base</keyword>
<evidence type="ECO:0000256" key="3">
    <source>
        <dbReference type="ARBA" id="ARBA00007592"/>
    </source>
</evidence>
<keyword evidence="5 12" id="KW-0963">Cytoplasm</keyword>
<dbReference type="PANTHER" id="PTHR12128">
    <property type="entry name" value="DIHYDRODIPICOLINATE SYNTHASE"/>
    <property type="match status" value="1"/>
</dbReference>
<dbReference type="PIRSF" id="PIRSF001365">
    <property type="entry name" value="DHDPS"/>
    <property type="match status" value="1"/>
</dbReference>
<evidence type="ECO:0000256" key="15">
    <source>
        <dbReference type="PIRSR" id="PIRSR001365-2"/>
    </source>
</evidence>
<evidence type="ECO:0000256" key="11">
    <source>
        <dbReference type="ARBA" id="ARBA00047836"/>
    </source>
</evidence>
<dbReference type="Pfam" id="PF00701">
    <property type="entry name" value="DHDPS"/>
    <property type="match status" value="1"/>
</dbReference>
<evidence type="ECO:0000313" key="16">
    <source>
        <dbReference type="EMBL" id="SEA20086.1"/>
    </source>
</evidence>
<keyword evidence="8 12" id="KW-0457">Lysine biosynthesis</keyword>
<dbReference type="GO" id="GO:0005829">
    <property type="term" value="C:cytosol"/>
    <property type="evidence" value="ECO:0007669"/>
    <property type="project" value="TreeGrafter"/>
</dbReference>
<comment type="similarity">
    <text evidence="3 12 13">Belongs to the DapA family.</text>
</comment>
<keyword evidence="17" id="KW-1185">Reference proteome</keyword>
<feature type="active site" description="Proton donor/acceptor" evidence="12 14">
    <location>
        <position position="138"/>
    </location>
</feature>
<organism evidence="16 17">
    <name type="scientific">Arachidicoccus rhizosphaerae</name>
    <dbReference type="NCBI Taxonomy" id="551991"/>
    <lineage>
        <taxon>Bacteria</taxon>
        <taxon>Pseudomonadati</taxon>
        <taxon>Bacteroidota</taxon>
        <taxon>Chitinophagia</taxon>
        <taxon>Chitinophagales</taxon>
        <taxon>Chitinophagaceae</taxon>
        <taxon>Arachidicoccus</taxon>
    </lineage>
</organism>
<comment type="function">
    <text evidence="1 12">Catalyzes the condensation of (S)-aspartate-beta-semialdehyde [(S)-ASA] and pyruvate to 4-hydroxy-tetrahydrodipicolinate (HTPA).</text>
</comment>
<proteinExistence type="inferred from homology"/>
<dbReference type="Proteomes" id="UP000199041">
    <property type="component" value="Unassembled WGS sequence"/>
</dbReference>
<dbReference type="HAMAP" id="MF_00418">
    <property type="entry name" value="DapA"/>
    <property type="match status" value="1"/>
</dbReference>
<evidence type="ECO:0000256" key="9">
    <source>
        <dbReference type="ARBA" id="ARBA00023239"/>
    </source>
</evidence>
<dbReference type="RefSeq" id="WP_091397608.1">
    <property type="nucleotide sequence ID" value="NZ_FNQY01000010.1"/>
</dbReference>
<comment type="subunit">
    <text evidence="12">Homotetramer; dimer of dimers.</text>
</comment>
<dbReference type="PRINTS" id="PR00146">
    <property type="entry name" value="DHPICSNTHASE"/>
</dbReference>
<evidence type="ECO:0000313" key="17">
    <source>
        <dbReference type="Proteomes" id="UP000199041"/>
    </source>
</evidence>
<evidence type="ECO:0000256" key="2">
    <source>
        <dbReference type="ARBA" id="ARBA00005120"/>
    </source>
</evidence>
<dbReference type="GO" id="GO:0019877">
    <property type="term" value="P:diaminopimelate biosynthetic process"/>
    <property type="evidence" value="ECO:0007669"/>
    <property type="project" value="UniProtKB-UniRule"/>
</dbReference>
<evidence type="ECO:0000256" key="5">
    <source>
        <dbReference type="ARBA" id="ARBA00022490"/>
    </source>
</evidence>
<feature type="site" description="Part of a proton relay during catalysis" evidence="12">
    <location>
        <position position="49"/>
    </location>
</feature>
<dbReference type="SMART" id="SM01130">
    <property type="entry name" value="DHDPS"/>
    <property type="match status" value="1"/>
</dbReference>
<dbReference type="InterPro" id="IPR005263">
    <property type="entry name" value="DapA"/>
</dbReference>
<dbReference type="GO" id="GO:0008840">
    <property type="term" value="F:4-hydroxy-tetrahydrodipicolinate synthase activity"/>
    <property type="evidence" value="ECO:0007669"/>
    <property type="project" value="UniProtKB-UniRule"/>
</dbReference>
<feature type="active site" description="Schiff-base intermediate with substrate" evidence="12 14">
    <location>
        <position position="167"/>
    </location>
</feature>
<feature type="binding site" evidence="12 15">
    <location>
        <position position="209"/>
    </location>
    <ligand>
        <name>pyruvate</name>
        <dbReference type="ChEBI" id="CHEBI:15361"/>
    </ligand>
</feature>
<keyword evidence="7 12" id="KW-0220">Diaminopimelate biosynthesis</keyword>
<evidence type="ECO:0000256" key="12">
    <source>
        <dbReference type="HAMAP-Rule" id="MF_00418"/>
    </source>
</evidence>
<dbReference type="GO" id="GO:0009089">
    <property type="term" value="P:lysine biosynthetic process via diaminopimelate"/>
    <property type="evidence" value="ECO:0007669"/>
    <property type="project" value="UniProtKB-UniRule"/>
</dbReference>
<feature type="binding site" evidence="12 15">
    <location>
        <position position="50"/>
    </location>
    <ligand>
        <name>pyruvate</name>
        <dbReference type="ChEBI" id="CHEBI:15361"/>
    </ligand>
</feature>
<dbReference type="PANTHER" id="PTHR12128:SF66">
    <property type="entry name" value="4-HYDROXY-2-OXOGLUTARATE ALDOLASE, MITOCHONDRIAL"/>
    <property type="match status" value="1"/>
</dbReference>
<keyword evidence="9 12" id="KW-0456">Lyase</keyword>
<dbReference type="SUPFAM" id="SSF51569">
    <property type="entry name" value="Aldolase"/>
    <property type="match status" value="1"/>
</dbReference>
<protein>
    <recommendedName>
        <fullName evidence="4 12">4-hydroxy-tetrahydrodipicolinate synthase</fullName>
        <shortName evidence="12">HTPA synthase</shortName>
        <ecNumber evidence="4 12">4.3.3.7</ecNumber>
    </recommendedName>
</protein>
<dbReference type="Gene3D" id="3.20.20.70">
    <property type="entry name" value="Aldolase class I"/>
    <property type="match status" value="1"/>
</dbReference>
<dbReference type="PROSITE" id="PS00666">
    <property type="entry name" value="DHDPS_2"/>
    <property type="match status" value="1"/>
</dbReference>
<dbReference type="UniPathway" id="UPA00034">
    <property type="reaction ID" value="UER00017"/>
</dbReference>
<gene>
    <name evidence="12" type="primary">dapA</name>
    <name evidence="16" type="ORF">SAMN05192529_11090</name>
</gene>
<evidence type="ECO:0000256" key="10">
    <source>
        <dbReference type="ARBA" id="ARBA00023270"/>
    </source>
</evidence>
<evidence type="ECO:0000256" key="8">
    <source>
        <dbReference type="ARBA" id="ARBA00023154"/>
    </source>
</evidence>
<dbReference type="CDD" id="cd00950">
    <property type="entry name" value="DHDPS"/>
    <property type="match status" value="1"/>
</dbReference>
<comment type="catalytic activity">
    <reaction evidence="11 12">
        <text>L-aspartate 4-semialdehyde + pyruvate = (2S,4S)-4-hydroxy-2,3,4,5-tetrahydrodipicolinate + H2O + H(+)</text>
        <dbReference type="Rhea" id="RHEA:34171"/>
        <dbReference type="ChEBI" id="CHEBI:15361"/>
        <dbReference type="ChEBI" id="CHEBI:15377"/>
        <dbReference type="ChEBI" id="CHEBI:15378"/>
        <dbReference type="ChEBI" id="CHEBI:67139"/>
        <dbReference type="ChEBI" id="CHEBI:537519"/>
        <dbReference type="EC" id="4.3.3.7"/>
    </reaction>
</comment>
<dbReference type="OrthoDB" id="9782828at2"/>
<dbReference type="NCBIfam" id="TIGR00674">
    <property type="entry name" value="dapA"/>
    <property type="match status" value="1"/>
</dbReference>
<reference evidence="16 17" key="1">
    <citation type="submission" date="2016-10" db="EMBL/GenBank/DDBJ databases">
        <authorList>
            <person name="de Groot N.N."/>
        </authorList>
    </citation>
    <scope>NUCLEOTIDE SEQUENCE [LARGE SCALE GENOMIC DNA]</scope>
    <source>
        <strain evidence="16 17">Vu-144</strain>
    </source>
</reference>
<dbReference type="AlphaFoldDB" id="A0A1H3Z8M5"/>
<comment type="caution">
    <text evidence="12">Was originally thought to be a dihydrodipicolinate synthase (DHDPS), catalyzing the condensation of (S)-aspartate-beta-semialdehyde [(S)-ASA] and pyruvate to dihydrodipicolinate (DHDP). However, it was shown in E.coli that the product of the enzymatic reaction is not dihydrodipicolinate but in fact (4S)-4-hydroxy-2,3,4,5-tetrahydro-(2S)-dipicolinic acid (HTPA), and that the consecutive dehydration reaction leading to DHDP is not spontaneous but catalyzed by DapB.</text>
</comment>
<feature type="site" description="Part of a proton relay during catalysis" evidence="12">
    <location>
        <position position="112"/>
    </location>
</feature>
<dbReference type="EMBL" id="FNQY01000010">
    <property type="protein sequence ID" value="SEA20086.1"/>
    <property type="molecule type" value="Genomic_DNA"/>
</dbReference>
<comment type="pathway">
    <text evidence="2 12">Amino-acid biosynthesis; L-lysine biosynthesis via DAP pathway; (S)-tetrahydrodipicolinate from L-aspartate: step 3/4.</text>
</comment>
<dbReference type="InterPro" id="IPR020625">
    <property type="entry name" value="Schiff_base-form_aldolases_AS"/>
</dbReference>
<sequence>MSLKSSLRGTGVAIVTPFNEDHTIDFEALGKIIDFQIDGGIEYLVTLGTTGETPTISKEEQVQIIEYTYEKVAGRVPVVVGIGGNNTQAVVEQLKSFPLEKAVAVLSSAPYYSKPSQEGIYQHYKALAAASPKPILLYNVPHRTGKNIDAETVIRLAKEVPGIGGIKEACGNFTQFAKILRDAPQDFLVTSGEDDIAIPQIAMGMQGVITVAGNAFPKEVSTIVRLALEGKFKEATALNNKILDVFTLLFNENNPAGVKAFLFEKGLIKNELRLPVVPLSAPNQQKIKDFLNSYKAD</sequence>
<evidence type="ECO:0000256" key="6">
    <source>
        <dbReference type="ARBA" id="ARBA00022605"/>
    </source>
</evidence>
<dbReference type="InterPro" id="IPR002220">
    <property type="entry name" value="DapA-like"/>
</dbReference>
<evidence type="ECO:0000256" key="7">
    <source>
        <dbReference type="ARBA" id="ARBA00022915"/>
    </source>
</evidence>
<keyword evidence="6 12" id="KW-0028">Amino-acid biosynthesis</keyword>
<comment type="subcellular location">
    <subcellularLocation>
        <location evidence="12">Cytoplasm</location>
    </subcellularLocation>
</comment>
<dbReference type="InterPro" id="IPR013785">
    <property type="entry name" value="Aldolase_TIM"/>
</dbReference>
<evidence type="ECO:0000256" key="1">
    <source>
        <dbReference type="ARBA" id="ARBA00003294"/>
    </source>
</evidence>
<accession>A0A1H3Z8M5</accession>
<name>A0A1H3Z8M5_9BACT</name>
<evidence type="ECO:0000256" key="4">
    <source>
        <dbReference type="ARBA" id="ARBA00012086"/>
    </source>
</evidence>
<evidence type="ECO:0000256" key="13">
    <source>
        <dbReference type="PIRNR" id="PIRNR001365"/>
    </source>
</evidence>
<evidence type="ECO:0000256" key="14">
    <source>
        <dbReference type="PIRSR" id="PIRSR001365-1"/>
    </source>
</evidence>
<dbReference type="STRING" id="551991.SAMN05192529_11090"/>
<dbReference type="EC" id="4.3.3.7" evidence="4 12"/>